<evidence type="ECO:0000313" key="1">
    <source>
        <dbReference type="EMBL" id="RKD25646.1"/>
    </source>
</evidence>
<sequence>MRASARISRQTWHFQNEIRLLGSGVAVGPLEGQGPLAEEYDHIFEDSYAGEDTWEQAERKMMTQAIEVALNKSGLTAEDMDVLLAGDLLNQIITANYTARDQQIPLLGQFAACSTSMQGLALASALVDGGFAKYALTGCSSHNSTAERQFRYPTEYGGQKPPSAQWTTTGAGATVVGLGGSSGPRVTHATIGKVIDLGIKDPFDMGAAMAPAAADTLLTHFHDLARAPEDYDLIVTGDLGKVGSSILVDLMADVDVKLVAPRYDDCGIMIFSPDQEVFSGGSGCAASAIVSYSHIVDGLNQGRYQRVLVVATGALFSPVSFQQGESIPCIAHGVVLERVSSA</sequence>
<dbReference type="AlphaFoldDB" id="A0A419SMW7"/>
<accession>A0A419SMW7</accession>
<dbReference type="GO" id="GO:0016746">
    <property type="term" value="F:acyltransferase activity"/>
    <property type="evidence" value="ECO:0007669"/>
    <property type="project" value="InterPro"/>
</dbReference>
<reference evidence="1 2" key="1">
    <citation type="submission" date="2016-08" db="EMBL/GenBank/DDBJ databases">
        <title>Novel Firmicute Genomes.</title>
        <authorList>
            <person name="Poppleton D.I."/>
            <person name="Gribaldo S."/>
        </authorList>
    </citation>
    <scope>NUCLEOTIDE SEQUENCE [LARGE SCALE GENOMIC DNA]</scope>
    <source>
        <strain evidence="1 2">RAOx-1</strain>
    </source>
</reference>
<gene>
    <name evidence="1" type="ORF">BEP19_01505</name>
</gene>
<dbReference type="Pfam" id="PF07451">
    <property type="entry name" value="SpoVAD"/>
    <property type="match status" value="1"/>
</dbReference>
<dbReference type="RefSeq" id="WP_120188315.1">
    <property type="nucleotide sequence ID" value="NZ_MCHY01000006.1"/>
</dbReference>
<organism evidence="1 2">
    <name type="scientific">Ammoniphilus oxalaticus</name>
    <dbReference type="NCBI Taxonomy" id="66863"/>
    <lineage>
        <taxon>Bacteria</taxon>
        <taxon>Bacillati</taxon>
        <taxon>Bacillota</taxon>
        <taxon>Bacilli</taxon>
        <taxon>Bacillales</taxon>
        <taxon>Paenibacillaceae</taxon>
        <taxon>Aneurinibacillus group</taxon>
        <taxon>Ammoniphilus</taxon>
    </lineage>
</organism>
<dbReference type="InterPro" id="IPR038369">
    <property type="entry name" value="SpoVAD_sf"/>
</dbReference>
<dbReference type="PIRSF" id="PIRSF011570">
    <property type="entry name" value="SpoVAD"/>
    <property type="match status" value="1"/>
</dbReference>
<protein>
    <submittedName>
        <fullName evidence="1">Stage V sporulation protein AD</fullName>
    </submittedName>
</protein>
<dbReference type="InterPro" id="IPR016039">
    <property type="entry name" value="Thiolase-like"/>
</dbReference>
<dbReference type="EMBL" id="MCHY01000006">
    <property type="protein sequence ID" value="RKD25646.1"/>
    <property type="molecule type" value="Genomic_DNA"/>
</dbReference>
<name>A0A419SMW7_9BACL</name>
<dbReference type="NCBIfam" id="TIGR02845">
    <property type="entry name" value="spore_V_AD"/>
    <property type="match status" value="1"/>
</dbReference>
<dbReference type="NCBIfam" id="NF006160">
    <property type="entry name" value="PRK08304.1"/>
    <property type="match status" value="1"/>
</dbReference>
<dbReference type="InterPro" id="IPR010894">
    <property type="entry name" value="SpoVAD"/>
</dbReference>
<dbReference type="Gene3D" id="3.40.47.40">
    <property type="entry name" value="Stage V sporulation protein AD"/>
    <property type="match status" value="1"/>
</dbReference>
<proteinExistence type="predicted"/>
<dbReference type="SUPFAM" id="SSF53901">
    <property type="entry name" value="Thiolase-like"/>
    <property type="match status" value="1"/>
</dbReference>
<dbReference type="Proteomes" id="UP000284219">
    <property type="component" value="Unassembled WGS sequence"/>
</dbReference>
<dbReference type="NCBIfam" id="NF009069">
    <property type="entry name" value="PRK12404.1"/>
    <property type="match status" value="1"/>
</dbReference>
<evidence type="ECO:0000313" key="2">
    <source>
        <dbReference type="Proteomes" id="UP000284219"/>
    </source>
</evidence>
<keyword evidence="2" id="KW-1185">Reference proteome</keyword>
<comment type="caution">
    <text evidence="1">The sequence shown here is derived from an EMBL/GenBank/DDBJ whole genome shotgun (WGS) entry which is preliminary data.</text>
</comment>
<dbReference type="OrthoDB" id="9770068at2"/>